<dbReference type="GO" id="GO:0004165">
    <property type="term" value="F:delta(3)-delta(2)-enoyl-CoA isomerase activity"/>
    <property type="evidence" value="ECO:0007669"/>
    <property type="project" value="TreeGrafter"/>
</dbReference>
<dbReference type="PANTHER" id="PTHR11941:SF75">
    <property type="entry name" value="ENOYL-COA HYDRATASE_ISOMERASE FAMILY PROTEIN"/>
    <property type="match status" value="1"/>
</dbReference>
<accession>A0AA35TTR8</accession>
<dbReference type="GO" id="GO:0005777">
    <property type="term" value="C:peroxisome"/>
    <property type="evidence" value="ECO:0007669"/>
    <property type="project" value="TreeGrafter"/>
</dbReference>
<keyword evidence="3" id="KW-1185">Reference proteome</keyword>
<dbReference type="SUPFAM" id="SSF52096">
    <property type="entry name" value="ClpP/crotonase"/>
    <property type="match status" value="1"/>
</dbReference>
<comment type="caution">
    <text evidence="2">The sequence shown here is derived from an EMBL/GenBank/DDBJ whole genome shotgun (WGS) entry which is preliminary data.</text>
</comment>
<proteinExistence type="predicted"/>
<dbReference type="GO" id="GO:0006635">
    <property type="term" value="P:fatty acid beta-oxidation"/>
    <property type="evidence" value="ECO:0007669"/>
    <property type="project" value="TreeGrafter"/>
</dbReference>
<dbReference type="PANTHER" id="PTHR11941">
    <property type="entry name" value="ENOYL-COA HYDRATASE-RELATED"/>
    <property type="match status" value="1"/>
</dbReference>
<keyword evidence="1" id="KW-0812">Transmembrane</keyword>
<dbReference type="AlphaFoldDB" id="A0AA35TTR8"/>
<dbReference type="Proteomes" id="UP001174909">
    <property type="component" value="Unassembled WGS sequence"/>
</dbReference>
<dbReference type="Pfam" id="PF00378">
    <property type="entry name" value="ECH_1"/>
    <property type="match status" value="1"/>
</dbReference>
<sequence>MDLDYLLSVSGNEMTQIMADLQRLYCRLLTFPMVTVAAANGHIYAAGALLYYIIMNNSKGFFCFPEIKLKFSFPAALLELAKARMAKRGQRAVLVLGRRYGGQEAHAAGLVDECVHRPS</sequence>
<keyword evidence="2" id="KW-0413">Isomerase</keyword>
<keyword evidence="1" id="KW-1133">Transmembrane helix</keyword>
<dbReference type="Gene3D" id="3.90.226.10">
    <property type="entry name" value="2-enoyl-CoA Hydratase, Chain A, domain 1"/>
    <property type="match status" value="1"/>
</dbReference>
<reference evidence="2" key="1">
    <citation type="submission" date="2023-03" db="EMBL/GenBank/DDBJ databases">
        <authorList>
            <person name="Steffen K."/>
            <person name="Cardenas P."/>
        </authorList>
    </citation>
    <scope>NUCLEOTIDE SEQUENCE</scope>
</reference>
<gene>
    <name evidence="2" type="ORF">GBAR_LOCUS29391</name>
</gene>
<organism evidence="2 3">
    <name type="scientific">Geodia barretti</name>
    <name type="common">Barrett's horny sponge</name>
    <dbReference type="NCBI Taxonomy" id="519541"/>
    <lineage>
        <taxon>Eukaryota</taxon>
        <taxon>Metazoa</taxon>
        <taxon>Porifera</taxon>
        <taxon>Demospongiae</taxon>
        <taxon>Heteroscleromorpha</taxon>
        <taxon>Tetractinellida</taxon>
        <taxon>Astrophorina</taxon>
        <taxon>Geodiidae</taxon>
        <taxon>Geodia</taxon>
    </lineage>
</organism>
<dbReference type="InterPro" id="IPR001753">
    <property type="entry name" value="Enoyl-CoA_hydra/iso"/>
</dbReference>
<feature type="transmembrane region" description="Helical" evidence="1">
    <location>
        <begin position="28"/>
        <end position="54"/>
    </location>
</feature>
<keyword evidence="1" id="KW-0472">Membrane</keyword>
<dbReference type="InterPro" id="IPR029045">
    <property type="entry name" value="ClpP/crotonase-like_dom_sf"/>
</dbReference>
<dbReference type="EMBL" id="CASHTH010004125">
    <property type="protein sequence ID" value="CAI8053792.1"/>
    <property type="molecule type" value="Genomic_DNA"/>
</dbReference>
<evidence type="ECO:0000313" key="2">
    <source>
        <dbReference type="EMBL" id="CAI8053792.1"/>
    </source>
</evidence>
<protein>
    <submittedName>
        <fullName evidence="2">Enoyl-CoA delta isomerase 3</fullName>
    </submittedName>
</protein>
<name>A0AA35TTR8_GEOBA</name>
<evidence type="ECO:0000256" key="1">
    <source>
        <dbReference type="SAM" id="Phobius"/>
    </source>
</evidence>
<evidence type="ECO:0000313" key="3">
    <source>
        <dbReference type="Proteomes" id="UP001174909"/>
    </source>
</evidence>